<dbReference type="Pfam" id="PF26340">
    <property type="entry name" value="DNA-SBD_ScoMcrA"/>
    <property type="match status" value="1"/>
</dbReference>
<dbReference type="PIRSF" id="PIRSF030850">
    <property type="entry name" value="UCP030850"/>
    <property type="match status" value="1"/>
</dbReference>
<feature type="domain" description="HNH nuclease" evidence="1">
    <location>
        <begin position="215"/>
        <end position="269"/>
    </location>
</feature>
<protein>
    <submittedName>
        <fullName evidence="3">Uncharacterized protein</fullName>
    </submittedName>
</protein>
<comment type="caution">
    <text evidence="3">The sequence shown here is derived from an EMBL/GenBank/DDBJ whole genome shotgun (WGS) entry which is preliminary data.</text>
</comment>
<name>A0A2H3L2U6_9CHLR</name>
<dbReference type="EMBL" id="LYXE01000188">
    <property type="protein sequence ID" value="PDV96540.1"/>
    <property type="molecule type" value="Genomic_DNA"/>
</dbReference>
<evidence type="ECO:0000313" key="4">
    <source>
        <dbReference type="Proteomes" id="UP000220922"/>
    </source>
</evidence>
<evidence type="ECO:0000259" key="1">
    <source>
        <dbReference type="Pfam" id="PF13391"/>
    </source>
</evidence>
<keyword evidence="4" id="KW-1185">Reference proteome</keyword>
<evidence type="ECO:0000259" key="2">
    <source>
        <dbReference type="Pfam" id="PF26340"/>
    </source>
</evidence>
<dbReference type="AlphaFoldDB" id="A0A2H3L2U6"/>
<sequence>MLDRYKIAFARLKIDRIPERWSEATNKGAPHKAFLLLAIMDLIAQGEITENFIELKSDLLETFDLYWEKVMGGKRQTTIAMPFYHMKSEGFWHLVPIPGQEIALNSPVRSLVRMRQCLLGAKLDPELFALLTVAETRDALRQILIETYFAPQTRPILVEVGIITAQAFAYSRELLVRSQRRFKLRETPEVEAHYFAESRSTGFRRTIVSAYQHTCAICRIRIVTPEGRTAVSAAHIVPWSVSHNDDPRNGMALCGLHHWAFDEGVVSIEPSTYRIIVSPVVRSDDEATEPLRTLQDQPLYLPENEEIYPAKEALRWHQKELFRATIPPSLV</sequence>
<gene>
    <name evidence="3" type="ORF">A9Q02_06175</name>
</gene>
<dbReference type="InterPro" id="IPR058813">
    <property type="entry name" value="DNA-SBD_ScoMcrA"/>
</dbReference>
<dbReference type="Pfam" id="PF13391">
    <property type="entry name" value="HNH_2"/>
    <property type="match status" value="1"/>
</dbReference>
<evidence type="ECO:0000313" key="3">
    <source>
        <dbReference type="EMBL" id="PDV96540.1"/>
    </source>
</evidence>
<organism evidence="3 4">
    <name type="scientific">Candidatus Chloroploca asiatica</name>
    <dbReference type="NCBI Taxonomy" id="1506545"/>
    <lineage>
        <taxon>Bacteria</taxon>
        <taxon>Bacillati</taxon>
        <taxon>Chloroflexota</taxon>
        <taxon>Chloroflexia</taxon>
        <taxon>Chloroflexales</taxon>
        <taxon>Chloroflexineae</taxon>
        <taxon>Oscillochloridaceae</taxon>
        <taxon>Candidatus Chloroploca</taxon>
    </lineage>
</organism>
<proteinExistence type="predicted"/>
<dbReference type="CDD" id="cd00085">
    <property type="entry name" value="HNHc"/>
    <property type="match status" value="1"/>
</dbReference>
<dbReference type="InterPro" id="IPR003615">
    <property type="entry name" value="HNH_nuc"/>
</dbReference>
<dbReference type="Proteomes" id="UP000220922">
    <property type="component" value="Unassembled WGS sequence"/>
</dbReference>
<accession>A0A2H3L2U6</accession>
<feature type="domain" description="ScoMcrA-like DNA sulfur-binding" evidence="2">
    <location>
        <begin position="24"/>
        <end position="162"/>
    </location>
</feature>
<dbReference type="OrthoDB" id="67788at2"/>
<dbReference type="InterPro" id="IPR011396">
    <property type="entry name" value="PT_DNA_restrict"/>
</dbReference>
<dbReference type="RefSeq" id="WP_097655259.1">
    <property type="nucleotide sequence ID" value="NZ_LYXE01000188.1"/>
</dbReference>
<reference evidence="3 4" key="1">
    <citation type="submission" date="2016-05" db="EMBL/GenBank/DDBJ databases">
        <authorList>
            <person name="Lavstsen T."/>
            <person name="Jespersen J.S."/>
        </authorList>
    </citation>
    <scope>NUCLEOTIDE SEQUENCE [LARGE SCALE GENOMIC DNA]</scope>
    <source>
        <strain evidence="3 4">B7-9</strain>
    </source>
</reference>